<accession>A0A419TBP0</accession>
<keyword evidence="6" id="KW-1133">Transmembrane helix</keyword>
<evidence type="ECO:0000256" key="6">
    <source>
        <dbReference type="SAM" id="Phobius"/>
    </source>
</evidence>
<dbReference type="Proteomes" id="UP000284277">
    <property type="component" value="Unassembled WGS sequence"/>
</dbReference>
<comment type="caution">
    <text evidence="8">The sequence shown here is derived from an EMBL/GenBank/DDBJ whole genome shotgun (WGS) entry which is preliminary data.</text>
</comment>
<evidence type="ECO:0000313" key="8">
    <source>
        <dbReference type="EMBL" id="RKD34867.1"/>
    </source>
</evidence>
<dbReference type="Gene3D" id="3.30.565.10">
    <property type="entry name" value="Histidine kinase-like ATPase, C-terminal domain"/>
    <property type="match status" value="1"/>
</dbReference>
<evidence type="ECO:0000313" key="9">
    <source>
        <dbReference type="Proteomes" id="UP000284277"/>
    </source>
</evidence>
<dbReference type="InterPro" id="IPR010559">
    <property type="entry name" value="Sig_transdc_His_kin_internal"/>
</dbReference>
<proteinExistence type="predicted"/>
<protein>
    <submittedName>
        <fullName evidence="8">Histidine kinase</fullName>
    </submittedName>
</protein>
<dbReference type="OrthoDB" id="9809348at2"/>
<name>A0A419TBP0_9FIRM</name>
<dbReference type="InterPro" id="IPR036890">
    <property type="entry name" value="HATPase_C_sf"/>
</dbReference>
<dbReference type="GO" id="GO:0000155">
    <property type="term" value="F:phosphorelay sensor kinase activity"/>
    <property type="evidence" value="ECO:0007669"/>
    <property type="project" value="InterPro"/>
</dbReference>
<keyword evidence="2" id="KW-0597">Phosphoprotein</keyword>
<keyword evidence="5" id="KW-0175">Coiled coil</keyword>
<dbReference type="SMART" id="SM00387">
    <property type="entry name" value="HATPase_c"/>
    <property type="match status" value="1"/>
</dbReference>
<dbReference type="InterPro" id="IPR050640">
    <property type="entry name" value="Bact_2-comp_sensor_kinase"/>
</dbReference>
<dbReference type="PROSITE" id="PS50885">
    <property type="entry name" value="HAMP"/>
    <property type="match status" value="1"/>
</dbReference>
<dbReference type="EMBL" id="MCIA01000001">
    <property type="protein sequence ID" value="RKD34867.1"/>
    <property type="molecule type" value="Genomic_DNA"/>
</dbReference>
<evidence type="ECO:0000256" key="5">
    <source>
        <dbReference type="SAM" id="Coils"/>
    </source>
</evidence>
<evidence type="ECO:0000256" key="4">
    <source>
        <dbReference type="ARBA" id="ARBA00022777"/>
    </source>
</evidence>
<evidence type="ECO:0000256" key="2">
    <source>
        <dbReference type="ARBA" id="ARBA00022553"/>
    </source>
</evidence>
<dbReference type="InterPro" id="IPR003594">
    <property type="entry name" value="HATPase_dom"/>
</dbReference>
<evidence type="ECO:0000256" key="3">
    <source>
        <dbReference type="ARBA" id="ARBA00022679"/>
    </source>
</evidence>
<evidence type="ECO:0000259" key="7">
    <source>
        <dbReference type="PROSITE" id="PS50885"/>
    </source>
</evidence>
<dbReference type="Gene3D" id="6.10.340.10">
    <property type="match status" value="1"/>
</dbReference>
<dbReference type="CDD" id="cd06225">
    <property type="entry name" value="HAMP"/>
    <property type="match status" value="1"/>
</dbReference>
<feature type="domain" description="HAMP" evidence="7">
    <location>
        <begin position="209"/>
        <end position="262"/>
    </location>
</feature>
<dbReference type="Pfam" id="PF00672">
    <property type="entry name" value="HAMP"/>
    <property type="match status" value="1"/>
</dbReference>
<organism evidence="8 9">
    <name type="scientific">Lacrimispora algidixylanolytica</name>
    <dbReference type="NCBI Taxonomy" id="94868"/>
    <lineage>
        <taxon>Bacteria</taxon>
        <taxon>Bacillati</taxon>
        <taxon>Bacillota</taxon>
        <taxon>Clostridia</taxon>
        <taxon>Lachnospirales</taxon>
        <taxon>Lachnospiraceae</taxon>
        <taxon>Lacrimispora</taxon>
    </lineage>
</organism>
<gene>
    <name evidence="8" type="ORF">BET01_00450</name>
</gene>
<keyword evidence="3" id="KW-0808">Transferase</keyword>
<evidence type="ECO:0000256" key="1">
    <source>
        <dbReference type="ARBA" id="ARBA00004370"/>
    </source>
</evidence>
<dbReference type="RefSeq" id="WP_120194800.1">
    <property type="nucleotide sequence ID" value="NZ_MCIA01000001.1"/>
</dbReference>
<sequence>MKNKLIYLWENLPITRKLFLEIATTAVVLFASNLFIYTQINQMVERMNSVYMSNVNLNELSDSLSEVQNYMYRYLQVKDSESLKNYYRAEQDYRKLLEGLNVSVTDNKIQILEKNIRNMSDSYLAITDETVQAKRGQNVEKYKASYEAALKQYRFINNDVSVLNSLQFKNNSASYQTLQAALQYLEVISSIILIIVMIISITVMMMITRDMVTPLINLAHTAKLVGQGNFNVKVPPVQAGDELGIVTGTFNQMVESLDEYVQKIKESAEKEQEMKERELLMENHLKEAQLKYLQSQINPHFLFNSLNAGVQLAMMEDAEKTSVFMEKMADFFRYNVKKGSEDATISEEVETVENYIYILNVRFAGDIHYSSCIEEGVLDRSIPSMSLQPLVENAVTHGIRNIEWPGKIHLSVKDRDDEIEIRIEDNGKGMDEETLKRVRAGKPSGERKESTGIGIYNVVSRLRLYYNYDDIFHIFSEGEDKGTTIVLRIPKRGGGSYVSDIGSG</sequence>
<keyword evidence="4 8" id="KW-0418">Kinase</keyword>
<dbReference type="Pfam" id="PF02518">
    <property type="entry name" value="HATPase_c"/>
    <property type="match status" value="1"/>
</dbReference>
<comment type="subcellular location">
    <subcellularLocation>
        <location evidence="1">Membrane</location>
    </subcellularLocation>
</comment>
<dbReference type="InterPro" id="IPR003660">
    <property type="entry name" value="HAMP_dom"/>
</dbReference>
<keyword evidence="6" id="KW-0472">Membrane</keyword>
<keyword evidence="9" id="KW-1185">Reference proteome</keyword>
<feature type="transmembrane region" description="Helical" evidence="6">
    <location>
        <begin position="184"/>
        <end position="207"/>
    </location>
</feature>
<reference evidence="8 9" key="1">
    <citation type="submission" date="2016-08" db="EMBL/GenBank/DDBJ databases">
        <title>A new outlook on sporulation: Clostridium algidixylanolyticum.</title>
        <authorList>
            <person name="Poppleton D.I."/>
            <person name="Gribaldo S."/>
        </authorList>
    </citation>
    <scope>NUCLEOTIDE SEQUENCE [LARGE SCALE GENOMIC DNA]</scope>
    <source>
        <strain evidence="8 9">SPL73</strain>
    </source>
</reference>
<keyword evidence="6" id="KW-0812">Transmembrane</keyword>
<feature type="transmembrane region" description="Helical" evidence="6">
    <location>
        <begin position="18"/>
        <end position="37"/>
    </location>
</feature>
<dbReference type="AlphaFoldDB" id="A0A419TBP0"/>
<dbReference type="GO" id="GO:0016020">
    <property type="term" value="C:membrane"/>
    <property type="evidence" value="ECO:0007669"/>
    <property type="project" value="UniProtKB-SubCell"/>
</dbReference>
<dbReference type="PANTHER" id="PTHR34220:SF7">
    <property type="entry name" value="SENSOR HISTIDINE KINASE YPDA"/>
    <property type="match status" value="1"/>
</dbReference>
<dbReference type="SUPFAM" id="SSF158472">
    <property type="entry name" value="HAMP domain-like"/>
    <property type="match status" value="1"/>
</dbReference>
<feature type="coiled-coil region" evidence="5">
    <location>
        <begin position="257"/>
        <end position="287"/>
    </location>
</feature>
<dbReference type="SMART" id="SM00304">
    <property type="entry name" value="HAMP"/>
    <property type="match status" value="1"/>
</dbReference>
<dbReference type="SUPFAM" id="SSF55874">
    <property type="entry name" value="ATPase domain of HSP90 chaperone/DNA topoisomerase II/histidine kinase"/>
    <property type="match status" value="1"/>
</dbReference>
<dbReference type="Pfam" id="PF06580">
    <property type="entry name" value="His_kinase"/>
    <property type="match status" value="1"/>
</dbReference>
<dbReference type="PANTHER" id="PTHR34220">
    <property type="entry name" value="SENSOR HISTIDINE KINASE YPDA"/>
    <property type="match status" value="1"/>
</dbReference>